<feature type="domain" description="Nitroreductase" evidence="6">
    <location>
        <begin position="100"/>
        <end position="269"/>
    </location>
</feature>
<evidence type="ECO:0000313" key="8">
    <source>
        <dbReference type="RefSeq" id="XP_017771731.1"/>
    </source>
</evidence>
<evidence type="ECO:0000256" key="1">
    <source>
        <dbReference type="ARBA" id="ARBA00007118"/>
    </source>
</evidence>
<keyword evidence="7" id="KW-1185">Reference proteome</keyword>
<dbReference type="RefSeq" id="XP_017771731.1">
    <property type="nucleotide sequence ID" value="XM_017916242.1"/>
</dbReference>
<evidence type="ECO:0000256" key="3">
    <source>
        <dbReference type="ARBA" id="ARBA00022643"/>
    </source>
</evidence>
<proteinExistence type="inferred from homology"/>
<keyword evidence="5" id="KW-1133">Transmembrane helix</keyword>
<evidence type="ECO:0000256" key="5">
    <source>
        <dbReference type="SAM" id="Phobius"/>
    </source>
</evidence>
<dbReference type="Pfam" id="PF00881">
    <property type="entry name" value="Nitroreductase"/>
    <property type="match status" value="1"/>
</dbReference>
<feature type="transmembrane region" description="Helical" evidence="5">
    <location>
        <begin position="218"/>
        <end position="238"/>
    </location>
</feature>
<evidence type="ECO:0000256" key="2">
    <source>
        <dbReference type="ARBA" id="ARBA00022630"/>
    </source>
</evidence>
<dbReference type="InterPro" id="IPR050627">
    <property type="entry name" value="Nitroreductase/BluB"/>
</dbReference>
<dbReference type="PANTHER" id="PTHR23026:SF90">
    <property type="entry name" value="IODOTYROSINE DEIODINASE 1"/>
    <property type="match status" value="1"/>
</dbReference>
<dbReference type="Gene3D" id="3.40.109.10">
    <property type="entry name" value="NADH Oxidase"/>
    <property type="match status" value="1"/>
</dbReference>
<keyword evidence="4" id="KW-0560">Oxidoreductase</keyword>
<protein>
    <submittedName>
        <fullName evidence="8">Iodotyrosine deiodinase 1 isoform X1</fullName>
    </submittedName>
</protein>
<dbReference type="Proteomes" id="UP000695000">
    <property type="component" value="Unplaced"/>
</dbReference>
<keyword evidence="5" id="KW-0472">Membrane</keyword>
<dbReference type="SUPFAM" id="SSF55469">
    <property type="entry name" value="FMN-dependent nitroreductase-like"/>
    <property type="match status" value="1"/>
</dbReference>
<organism evidence="7 8">
    <name type="scientific">Nicrophorus vespilloides</name>
    <name type="common">Boreal carrion beetle</name>
    <dbReference type="NCBI Taxonomy" id="110193"/>
    <lineage>
        <taxon>Eukaryota</taxon>
        <taxon>Metazoa</taxon>
        <taxon>Ecdysozoa</taxon>
        <taxon>Arthropoda</taxon>
        <taxon>Hexapoda</taxon>
        <taxon>Insecta</taxon>
        <taxon>Pterygota</taxon>
        <taxon>Neoptera</taxon>
        <taxon>Endopterygota</taxon>
        <taxon>Coleoptera</taxon>
        <taxon>Polyphaga</taxon>
        <taxon>Staphyliniformia</taxon>
        <taxon>Silphidae</taxon>
        <taxon>Nicrophorinae</taxon>
        <taxon>Nicrophorus</taxon>
    </lineage>
</organism>
<evidence type="ECO:0000313" key="7">
    <source>
        <dbReference type="Proteomes" id="UP000695000"/>
    </source>
</evidence>
<name>A0ABM1MAY1_NICVS</name>
<dbReference type="GeneID" id="108559097"/>
<dbReference type="CDD" id="cd02144">
    <property type="entry name" value="iodotyrosine_dehalogenase"/>
    <property type="match status" value="1"/>
</dbReference>
<keyword evidence="3" id="KW-0288">FMN</keyword>
<dbReference type="PANTHER" id="PTHR23026">
    <property type="entry name" value="NADPH NITROREDUCTASE"/>
    <property type="match status" value="1"/>
</dbReference>
<dbReference type="InterPro" id="IPR029479">
    <property type="entry name" value="Nitroreductase"/>
</dbReference>
<evidence type="ECO:0000259" key="6">
    <source>
        <dbReference type="Pfam" id="PF00881"/>
    </source>
</evidence>
<accession>A0ABM1MAY1</accession>
<gene>
    <name evidence="8" type="primary">LOC108559097</name>
</gene>
<keyword evidence="2" id="KW-0285">Flavoprotein</keyword>
<dbReference type="InterPro" id="IPR000415">
    <property type="entry name" value="Nitroreductase-like"/>
</dbReference>
<evidence type="ECO:0000256" key="4">
    <source>
        <dbReference type="ARBA" id="ARBA00023002"/>
    </source>
</evidence>
<sequence>MLNKIHWHYFVAGLFVYIAGKLLYFLYSNKTKVKGRNLVCADETTMDIRAEVKDVQEDGDDAEDDWIPSLGDVKHKQLEFNSLSEEEMVVRAKEYYKLLEGRRTVRSFSSRSVSKEVIRNIIKSAGTAPSGAHTEPWTYVVVSSAEIKEQIRYIIEEEEEINYKKRMGKVWTGDLKPFRTNWIKPYLTEAPYLILAFKQTHSLRADGKKKMHYYSEQSLCISVGLLISAIHYAGLVSLTSTPLNCGPALRSLLGRPMSEKLAILLPVGYPHEDCEVPDLKRKPLDEIMVEFD</sequence>
<reference evidence="8" key="1">
    <citation type="submission" date="2025-08" db="UniProtKB">
        <authorList>
            <consortium name="RefSeq"/>
        </authorList>
    </citation>
    <scope>IDENTIFICATION</scope>
    <source>
        <tissue evidence="8">Whole Larva</tissue>
    </source>
</reference>
<comment type="similarity">
    <text evidence="1">Belongs to the nitroreductase family.</text>
</comment>
<feature type="transmembrane region" description="Helical" evidence="5">
    <location>
        <begin position="6"/>
        <end position="27"/>
    </location>
</feature>
<keyword evidence="5" id="KW-0812">Transmembrane</keyword>